<evidence type="ECO:0000313" key="2">
    <source>
        <dbReference type="Proteomes" id="UP000214600"/>
    </source>
</evidence>
<reference evidence="1 2" key="2">
    <citation type="submission" date="2017-08" db="EMBL/GenBank/DDBJ databases">
        <title>WGS of novel Burkholderia cepaca complex species.</title>
        <authorList>
            <person name="Lipuma J."/>
            <person name="Spilker T."/>
        </authorList>
    </citation>
    <scope>NUCLEOTIDE SEQUENCE [LARGE SCALE GENOMIC DNA]</scope>
    <source>
        <strain evidence="1 2">AU17325</strain>
    </source>
</reference>
<comment type="caution">
    <text evidence="1">The sequence shown here is derived from an EMBL/GenBank/DDBJ whole genome shotgun (WGS) entry which is preliminary data.</text>
</comment>
<dbReference type="RefSeq" id="WP_012493435.1">
    <property type="nucleotide sequence ID" value="NZ_NKFA01000008.1"/>
</dbReference>
<dbReference type="EMBL" id="NKFA01000008">
    <property type="protein sequence ID" value="OXI42169.1"/>
    <property type="molecule type" value="Genomic_DNA"/>
</dbReference>
<dbReference type="Proteomes" id="UP000214600">
    <property type="component" value="Unassembled WGS sequence"/>
</dbReference>
<evidence type="ECO:0000313" key="1">
    <source>
        <dbReference type="EMBL" id="OXI42169.1"/>
    </source>
</evidence>
<reference evidence="2" key="1">
    <citation type="submission" date="2017-06" db="EMBL/GenBank/DDBJ databases">
        <authorList>
            <person name="LiPuma J."/>
            <person name="Spilker T."/>
        </authorList>
    </citation>
    <scope>NUCLEOTIDE SEQUENCE [LARGE SCALE GENOMIC DNA]</scope>
    <source>
        <strain evidence="2">AU17325</strain>
    </source>
</reference>
<organism evidence="1 2">
    <name type="scientific">Burkholderia aenigmatica</name>
    <dbReference type="NCBI Taxonomy" id="2015348"/>
    <lineage>
        <taxon>Bacteria</taxon>
        <taxon>Pseudomonadati</taxon>
        <taxon>Pseudomonadota</taxon>
        <taxon>Betaproteobacteria</taxon>
        <taxon>Burkholderiales</taxon>
        <taxon>Burkholderiaceae</taxon>
        <taxon>Burkholderia</taxon>
        <taxon>Burkholderia cepacia complex</taxon>
    </lineage>
</organism>
<gene>
    <name evidence="1" type="ORF">CFB84_23325</name>
</gene>
<sequence>MEINLGVIEQAYKDGTTVPEVARYLEDEYGVMQVFVDLHLKEISGSVAQAVADAMDDQLMGLPVSPDIYQAAMEEIQSAFRNFLDHEEYPAQSFPQVPTQAALDGVNHRLLHPYASKNPSRPSFIDTGEYQISFRAWVDSQ</sequence>
<proteinExistence type="predicted"/>
<protein>
    <submittedName>
        <fullName evidence="1">Uncharacterized protein</fullName>
    </submittedName>
</protein>
<dbReference type="OrthoDB" id="6636821at2"/>
<name>A0A228IJ73_9BURK</name>
<dbReference type="AlphaFoldDB" id="A0A228IJ73"/>
<accession>A0A228IJ73</accession>